<gene>
    <name evidence="5" type="ORF">GDO81_012393</name>
</gene>
<evidence type="ECO:0000313" key="6">
    <source>
        <dbReference type="Proteomes" id="UP000824782"/>
    </source>
</evidence>
<evidence type="ECO:0000313" key="5">
    <source>
        <dbReference type="EMBL" id="KAG8573406.1"/>
    </source>
</evidence>
<feature type="signal peptide" evidence="3">
    <location>
        <begin position="1"/>
        <end position="22"/>
    </location>
</feature>
<evidence type="ECO:0000256" key="2">
    <source>
        <dbReference type="ARBA" id="ARBA00023157"/>
    </source>
</evidence>
<dbReference type="InterPro" id="IPR021852">
    <property type="entry name" value="DUF3456"/>
</dbReference>
<evidence type="ECO:0000259" key="4">
    <source>
        <dbReference type="Pfam" id="PF11938"/>
    </source>
</evidence>
<dbReference type="GO" id="GO:0005783">
    <property type="term" value="C:endoplasmic reticulum"/>
    <property type="evidence" value="ECO:0007669"/>
    <property type="project" value="TreeGrafter"/>
</dbReference>
<dbReference type="Pfam" id="PF11938">
    <property type="entry name" value="DUF3456"/>
    <property type="match status" value="1"/>
</dbReference>
<evidence type="ECO:0000256" key="3">
    <source>
        <dbReference type="SAM" id="SignalP"/>
    </source>
</evidence>
<keyword evidence="3" id="KW-0732">Signal</keyword>
<comment type="caution">
    <text evidence="5">The sequence shown here is derived from an EMBL/GenBank/DDBJ whole genome shotgun (WGS) entry which is preliminary data.</text>
</comment>
<feature type="chain" id="PRO_5044715681" description="DUF3456 domain-containing protein" evidence="3">
    <location>
        <begin position="23"/>
        <end position="182"/>
    </location>
</feature>
<proteinExistence type="inferred from homology"/>
<sequence length="182" mass="20825">MTLLSFQIGIFFTAVLYCSVEGKRDPITYCGACRAMVDELLYEIRKVSPSKTIDVGSFRINPDGTQVQNKVPLVKSEVYLTEVLEGICEKMDDYSLYIDPNTKEKTFKRFAPRDNDPFITDDFNNFQFNPSDSNPLKYACERVVEENDEEIISLVTKDTKDFAEKLCNEVVGFCKDIPHTEL</sequence>
<dbReference type="EMBL" id="WNYA01000005">
    <property type="protein sequence ID" value="KAG8573405.1"/>
    <property type="molecule type" value="Genomic_DNA"/>
</dbReference>
<dbReference type="PANTHER" id="PTHR13341:SF4">
    <property type="entry name" value="CANOPY FGF SIGNALING REGULATOR 1"/>
    <property type="match status" value="1"/>
</dbReference>
<feature type="domain" description="DUF3456" evidence="4">
    <location>
        <begin position="29"/>
        <end position="174"/>
    </location>
</feature>
<reference evidence="5" key="1">
    <citation type="thesis" date="2020" institute="ProQuest LLC" country="789 East Eisenhower Parkway, Ann Arbor, MI, USA">
        <title>Comparative Genomics and Chromosome Evolution.</title>
        <authorList>
            <person name="Mudd A.B."/>
        </authorList>
    </citation>
    <scope>NUCLEOTIDE SEQUENCE</scope>
    <source>
        <strain evidence="5">237g6f4</strain>
        <tissue evidence="5">Blood</tissue>
    </source>
</reference>
<keyword evidence="2" id="KW-1015">Disulfide bond</keyword>
<dbReference type="Proteomes" id="UP000824782">
    <property type="component" value="Unassembled WGS sequence"/>
</dbReference>
<keyword evidence="6" id="KW-1185">Reference proteome</keyword>
<dbReference type="InterPro" id="IPR042415">
    <property type="entry name" value="CNPY"/>
</dbReference>
<dbReference type="EMBL" id="WNYA01000005">
    <property type="protein sequence ID" value="KAG8573404.1"/>
    <property type="molecule type" value="Genomic_DNA"/>
</dbReference>
<comment type="similarity">
    <text evidence="1">Belongs to the canopy family.</text>
</comment>
<dbReference type="AlphaFoldDB" id="A0AAV7BLE4"/>
<organism evidence="5 6">
    <name type="scientific">Engystomops pustulosus</name>
    <name type="common">Tungara frog</name>
    <name type="synonym">Physalaemus pustulosus</name>
    <dbReference type="NCBI Taxonomy" id="76066"/>
    <lineage>
        <taxon>Eukaryota</taxon>
        <taxon>Metazoa</taxon>
        <taxon>Chordata</taxon>
        <taxon>Craniata</taxon>
        <taxon>Vertebrata</taxon>
        <taxon>Euteleostomi</taxon>
        <taxon>Amphibia</taxon>
        <taxon>Batrachia</taxon>
        <taxon>Anura</taxon>
        <taxon>Neobatrachia</taxon>
        <taxon>Hyloidea</taxon>
        <taxon>Leptodactylidae</taxon>
        <taxon>Leiuperinae</taxon>
        <taxon>Engystomops</taxon>
    </lineage>
</organism>
<evidence type="ECO:0000256" key="1">
    <source>
        <dbReference type="ARBA" id="ARBA00007285"/>
    </source>
</evidence>
<accession>A0AAV7BLE4</accession>
<dbReference type="EMBL" id="WNYA01000005">
    <property type="protein sequence ID" value="KAG8573406.1"/>
    <property type="molecule type" value="Genomic_DNA"/>
</dbReference>
<protein>
    <recommendedName>
        <fullName evidence="4">DUF3456 domain-containing protein</fullName>
    </recommendedName>
</protein>
<name>A0AAV7BLE4_ENGPU</name>
<dbReference type="PANTHER" id="PTHR13341">
    <property type="entry name" value="MIR-INTERACTING SAPOSIN-LIKE PROTEIN"/>
    <property type="match status" value="1"/>
</dbReference>